<evidence type="ECO:0000313" key="1">
    <source>
        <dbReference type="EMBL" id="MDG6895804.1"/>
    </source>
</evidence>
<sequence length="62" mass="7105">MSNPSKTKGWFKRLLAKYDHFLKTSGLDKKGGCGCMPPARYDPPLYTKEEKMALKQQQVNKD</sequence>
<reference evidence="1" key="1">
    <citation type="submission" date="2016-03" db="EMBL/GenBank/DDBJ databases">
        <title>Co-evolution between Pasteurellaceae and their hosts.</title>
        <authorList>
            <person name="Hansen M.J."/>
            <person name="Bojesen A.M."/>
            <person name="Planet P."/>
        </authorList>
    </citation>
    <scope>NUCLEOTIDE SEQUENCE</scope>
    <source>
        <strain evidence="1">146/S8/89</strain>
    </source>
</reference>
<organism evidence="1 2">
    <name type="scientific">Volucribacter amazonae</name>
    <dbReference type="NCBI Taxonomy" id="256731"/>
    <lineage>
        <taxon>Bacteria</taxon>
        <taxon>Pseudomonadati</taxon>
        <taxon>Pseudomonadota</taxon>
        <taxon>Gammaproteobacteria</taxon>
        <taxon>Pasteurellales</taxon>
        <taxon>Pasteurellaceae</taxon>
        <taxon>Volucribacter</taxon>
    </lineage>
</organism>
<accession>A0A9X4PEI4</accession>
<dbReference type="AlphaFoldDB" id="A0A9X4PEI4"/>
<evidence type="ECO:0008006" key="3">
    <source>
        <dbReference type="Google" id="ProtNLM"/>
    </source>
</evidence>
<protein>
    <recommendedName>
        <fullName evidence="3">DUF5363 family protein</fullName>
    </recommendedName>
</protein>
<name>A0A9X4PEI4_9PAST</name>
<evidence type="ECO:0000313" key="2">
    <source>
        <dbReference type="Proteomes" id="UP001155500"/>
    </source>
</evidence>
<dbReference type="Proteomes" id="UP001155500">
    <property type="component" value="Unassembled WGS sequence"/>
</dbReference>
<dbReference type="Pfam" id="PF17320">
    <property type="entry name" value="DUF5363"/>
    <property type="match status" value="1"/>
</dbReference>
<dbReference type="InterPro" id="IPR035292">
    <property type="entry name" value="DUF5363"/>
</dbReference>
<keyword evidence="2" id="KW-1185">Reference proteome</keyword>
<proteinExistence type="predicted"/>
<dbReference type="RefSeq" id="WP_279573175.1">
    <property type="nucleotide sequence ID" value="NZ_LWID01000001.1"/>
</dbReference>
<comment type="caution">
    <text evidence="1">The sequence shown here is derived from an EMBL/GenBank/DDBJ whole genome shotgun (WGS) entry which is preliminary data.</text>
</comment>
<gene>
    <name evidence="1" type="ORF">A6A20_09250</name>
</gene>
<dbReference type="EMBL" id="LWID01000001">
    <property type="protein sequence ID" value="MDG6895804.1"/>
    <property type="molecule type" value="Genomic_DNA"/>
</dbReference>